<accession>A0A6M4GRY3</accession>
<dbReference type="PANTHER" id="PTHR35399:SF2">
    <property type="entry name" value="DUF839 DOMAIN-CONTAINING PROTEIN"/>
    <property type="match status" value="1"/>
</dbReference>
<keyword evidence="3" id="KW-1185">Reference proteome</keyword>
<proteinExistence type="predicted"/>
<dbReference type="KEGG" id="uru:DSM104443_00875"/>
<sequence length="745" mass="78299">MNDRAHPSLVSVDPDDIGHNNSSNPTFESILGARLSRRALLKGTAGLASSVMLGSALAACGGDGDENNDLELNFTAVAKSLSDTLTVPAGYTATALFRLGDPINAATPDYVNNGSESGASFASRAGDHHDGMHFFGMTAAGAYDRNASDRGLLVMNHENITQVFLHANGPTQVNNVRTVADEVIKEMNCHGVAVIEVNRAGTTYTYSKTSAYNRRITTSTEMTLTGPAAGSAFMKTKFSTDGAKTRGTVNNCANGYTPWGTYLTCEENWAGYFRRAAADNAARTTAEVTAFNRYGVPQGAGGSYNWASVVTTDPNDTTFSRWNASKLGASTDGTDDFRNVSNTFGWVVEIDPFNATSTPRKRTALGRMGHEGAWPAPAVAGRPLVYYMGDDSRGEYIYKFVSTANWDAADATGGLAAGDKYLNAGKMYVAKFAADGSGSWVELSFGVNGITSASTVYPFANAADVLVNIRLAADVVGATKMDRPEWAAVDPRNGNIYVTLTNNSVRGSTTQPLDAANPRYYADNKGATVQRGNNNGHIVRMAPSAGDHASLAFTWDVYLFGAQAHADAAANEADHQANVNLSGLTDSNDFSSPDGCWFSQATPGLLWLQTDDGAYTDVTNCMLLAALPGTVGDGATVSVVNKAAPQGAAGAPVDVTISTRVGKRMEAGTLKRFLVGPKGCELTGVAETPDGKAVFVQIQHPGEETTVAQLGAGTFQSTWPQGGSARPRSSTVVITRNDGGKVGLA</sequence>
<dbReference type="Proteomes" id="UP000501534">
    <property type="component" value="Chromosome"/>
</dbReference>
<gene>
    <name evidence="2" type="ORF">DSM104443_00875</name>
</gene>
<dbReference type="PANTHER" id="PTHR35399">
    <property type="entry name" value="SLR8030 PROTEIN"/>
    <property type="match status" value="1"/>
</dbReference>
<dbReference type="EMBL" id="CP053069">
    <property type="protein sequence ID" value="QJR09825.1"/>
    <property type="molecule type" value="Genomic_DNA"/>
</dbReference>
<evidence type="ECO:0000313" key="3">
    <source>
        <dbReference type="Proteomes" id="UP000501534"/>
    </source>
</evidence>
<organism evidence="2 3">
    <name type="scientific">Usitatibacter rugosus</name>
    <dbReference type="NCBI Taxonomy" id="2732067"/>
    <lineage>
        <taxon>Bacteria</taxon>
        <taxon>Pseudomonadati</taxon>
        <taxon>Pseudomonadota</taxon>
        <taxon>Betaproteobacteria</taxon>
        <taxon>Nitrosomonadales</taxon>
        <taxon>Usitatibacteraceae</taxon>
        <taxon>Usitatibacter</taxon>
    </lineage>
</organism>
<dbReference type="RefSeq" id="WP_171089856.1">
    <property type="nucleotide sequence ID" value="NZ_CP053069.1"/>
</dbReference>
<name>A0A6M4GRY3_9PROT</name>
<protein>
    <recommendedName>
        <fullName evidence="4">Phosphatase</fullName>
    </recommendedName>
</protein>
<evidence type="ECO:0008006" key="4">
    <source>
        <dbReference type="Google" id="ProtNLM"/>
    </source>
</evidence>
<dbReference type="InterPro" id="IPR008557">
    <property type="entry name" value="PhoX"/>
</dbReference>
<evidence type="ECO:0000256" key="1">
    <source>
        <dbReference type="SAM" id="MobiDB-lite"/>
    </source>
</evidence>
<dbReference type="InterPro" id="IPR006311">
    <property type="entry name" value="TAT_signal"/>
</dbReference>
<evidence type="ECO:0000313" key="2">
    <source>
        <dbReference type="EMBL" id="QJR09825.1"/>
    </source>
</evidence>
<reference evidence="2 3" key="1">
    <citation type="submission" date="2020-04" db="EMBL/GenBank/DDBJ databases">
        <title>Usitatibacter rugosus gen. nov., sp. nov. and Usitatibacter palustris sp. nov., novel members of Usitatibacteraceae fam. nov. within the order Nitrosomonadales isolated from soil.</title>
        <authorList>
            <person name="Huber K.J."/>
            <person name="Neumann-Schaal M."/>
            <person name="Geppert A."/>
            <person name="Luckner M."/>
            <person name="Wanner G."/>
            <person name="Overmann J."/>
        </authorList>
    </citation>
    <scope>NUCLEOTIDE SEQUENCE [LARGE SCALE GENOMIC DNA]</scope>
    <source>
        <strain evidence="2 3">0125_3</strain>
    </source>
</reference>
<feature type="region of interest" description="Disordered" evidence="1">
    <location>
        <begin position="1"/>
        <end position="21"/>
    </location>
</feature>
<dbReference type="Pfam" id="PF05787">
    <property type="entry name" value="PhoX"/>
    <property type="match status" value="1"/>
</dbReference>
<dbReference type="AlphaFoldDB" id="A0A6M4GRY3"/>
<dbReference type="PROSITE" id="PS51318">
    <property type="entry name" value="TAT"/>
    <property type="match status" value="1"/>
</dbReference>